<dbReference type="Pfam" id="PF13847">
    <property type="entry name" value="Methyltransf_31"/>
    <property type="match status" value="1"/>
</dbReference>
<dbReference type="SUPFAM" id="SSF53335">
    <property type="entry name" value="S-adenosyl-L-methionine-dependent methyltransferases"/>
    <property type="match status" value="1"/>
</dbReference>
<dbReference type="STRING" id="1137138.A0A067P6K5"/>
<evidence type="ECO:0000256" key="3">
    <source>
        <dbReference type="PROSITE-ProRule" id="PRU01022"/>
    </source>
</evidence>
<dbReference type="OrthoDB" id="4310724at2759"/>
<comment type="similarity">
    <text evidence="2 3">Belongs to the class I-like SAM-binding methyltransferase superfamily. Erg6/SMT family.</text>
</comment>
<dbReference type="EMBL" id="KL198005">
    <property type="protein sequence ID" value="KDQ32067.1"/>
    <property type="molecule type" value="Genomic_DNA"/>
</dbReference>
<dbReference type="PANTHER" id="PTHR44068:SF1">
    <property type="entry name" value="HYPOTHETICAL LOC100005854"/>
    <property type="match status" value="1"/>
</dbReference>
<dbReference type="InterPro" id="IPR013705">
    <property type="entry name" value="Sterol_MeTrfase_C"/>
</dbReference>
<feature type="domain" description="SAM-dependent methyltransferase Erg6/SMT-type" evidence="4">
    <location>
        <begin position="54"/>
        <end position="351"/>
    </location>
</feature>
<evidence type="ECO:0000256" key="1">
    <source>
        <dbReference type="ARBA" id="ARBA00022679"/>
    </source>
</evidence>
<dbReference type="Gene3D" id="3.40.50.150">
    <property type="entry name" value="Vaccinia Virus protein VP39"/>
    <property type="match status" value="1"/>
</dbReference>
<dbReference type="AlphaFoldDB" id="A0A067P6K5"/>
<dbReference type="CDD" id="cd02440">
    <property type="entry name" value="AdoMet_MTases"/>
    <property type="match status" value="1"/>
</dbReference>
<accession>A0A067P6K5</accession>
<dbReference type="Proteomes" id="UP000027073">
    <property type="component" value="Unassembled WGS sequence"/>
</dbReference>
<protein>
    <recommendedName>
        <fullName evidence="4">SAM-dependent methyltransferase Erg6/SMT-type domain-containing protein</fullName>
    </recommendedName>
</protein>
<dbReference type="FunFam" id="3.40.50.150:FF:000232">
    <property type="entry name" value="Sterol 24-C-methyltransferase erg6"/>
    <property type="match status" value="1"/>
</dbReference>
<name>A0A067P6K5_PLEO1</name>
<dbReference type="FunCoup" id="A0A067P6K5">
    <property type="interactions" value="158"/>
</dbReference>
<keyword evidence="3" id="KW-0949">S-adenosyl-L-methionine</keyword>
<dbReference type="VEuPathDB" id="FungiDB:PLEOSDRAFT_1088200"/>
<keyword evidence="1 3" id="KW-0808">Transferase</keyword>
<sequence>MAATATVNGQNLPDGRVNDRIENYTKFWQKDMGKEANVDTENRIDSYTDVVNGYYDGATELYEYGWGTSFHFSRFYKGESFHASLARHEHYLAHKMGIKAGMRVLDVGCGVGGPAREIAQFTDAQVVGLNNNDFQIGRARKYTQKMGLQNQVSFVKGDFMKLAEQFGENSFDAVYAIEATVHAPSFEGVYEQIKRILKPGGVFGVYEWVMTEDWDPSIPKHKELAHRIEFGNGIPEMRKLSVARDALKNVGFEIEHEEDLAARPDAVPWYYPLEGDIWKAQTVWDYFTVWRMSWSGKLVTHNAMRVMELFGVIPKGTCDVGEALKVAGDSLVEGGQQKLFTPMYLVVSRKPSN</sequence>
<evidence type="ECO:0000259" key="4">
    <source>
        <dbReference type="PROSITE" id="PS51685"/>
    </source>
</evidence>
<dbReference type="Pfam" id="PF08498">
    <property type="entry name" value="Sterol_MT_C"/>
    <property type="match status" value="1"/>
</dbReference>
<dbReference type="InterPro" id="IPR025714">
    <property type="entry name" value="Methyltranfer_dom"/>
</dbReference>
<dbReference type="PROSITE" id="PS51685">
    <property type="entry name" value="SAM_MT_ERG6_SMT"/>
    <property type="match status" value="1"/>
</dbReference>
<evidence type="ECO:0000313" key="5">
    <source>
        <dbReference type="EMBL" id="KDQ32067.1"/>
    </source>
</evidence>
<gene>
    <name evidence="5" type="ORF">PLEOSDRAFT_1088200</name>
</gene>
<dbReference type="InterPro" id="IPR029063">
    <property type="entry name" value="SAM-dependent_MTases_sf"/>
</dbReference>
<dbReference type="GO" id="GO:0006696">
    <property type="term" value="P:ergosterol biosynthetic process"/>
    <property type="evidence" value="ECO:0007669"/>
    <property type="project" value="TreeGrafter"/>
</dbReference>
<dbReference type="InParanoid" id="A0A067P6K5"/>
<proteinExistence type="inferred from homology"/>
<dbReference type="PANTHER" id="PTHR44068">
    <property type="entry name" value="ZGC:194242"/>
    <property type="match status" value="1"/>
</dbReference>
<organism evidence="5 6">
    <name type="scientific">Pleurotus ostreatus (strain PC15)</name>
    <name type="common">Oyster mushroom</name>
    <dbReference type="NCBI Taxonomy" id="1137138"/>
    <lineage>
        <taxon>Eukaryota</taxon>
        <taxon>Fungi</taxon>
        <taxon>Dikarya</taxon>
        <taxon>Basidiomycota</taxon>
        <taxon>Agaricomycotina</taxon>
        <taxon>Agaricomycetes</taxon>
        <taxon>Agaricomycetidae</taxon>
        <taxon>Agaricales</taxon>
        <taxon>Pleurotineae</taxon>
        <taxon>Pleurotaceae</taxon>
        <taxon>Pleurotus</taxon>
    </lineage>
</organism>
<evidence type="ECO:0000256" key="2">
    <source>
        <dbReference type="ARBA" id="ARBA00038188"/>
    </source>
</evidence>
<evidence type="ECO:0000313" key="6">
    <source>
        <dbReference type="Proteomes" id="UP000027073"/>
    </source>
</evidence>
<dbReference type="GO" id="GO:0032259">
    <property type="term" value="P:methylation"/>
    <property type="evidence" value="ECO:0007669"/>
    <property type="project" value="UniProtKB-KW"/>
</dbReference>
<reference evidence="6" key="1">
    <citation type="journal article" date="2014" name="Proc. Natl. Acad. Sci. U.S.A.">
        <title>Extensive sampling of basidiomycete genomes demonstrates inadequacy of the white-rot/brown-rot paradigm for wood decay fungi.</title>
        <authorList>
            <person name="Riley R."/>
            <person name="Salamov A.A."/>
            <person name="Brown D.W."/>
            <person name="Nagy L.G."/>
            <person name="Floudas D."/>
            <person name="Held B.W."/>
            <person name="Levasseur A."/>
            <person name="Lombard V."/>
            <person name="Morin E."/>
            <person name="Otillar R."/>
            <person name="Lindquist E.A."/>
            <person name="Sun H."/>
            <person name="LaButti K.M."/>
            <person name="Schmutz J."/>
            <person name="Jabbour D."/>
            <person name="Luo H."/>
            <person name="Baker S.E."/>
            <person name="Pisabarro A.G."/>
            <person name="Walton J.D."/>
            <person name="Blanchette R.A."/>
            <person name="Henrissat B."/>
            <person name="Martin F."/>
            <person name="Cullen D."/>
            <person name="Hibbett D.S."/>
            <person name="Grigoriev I.V."/>
        </authorList>
    </citation>
    <scope>NUCLEOTIDE SEQUENCE [LARGE SCALE GENOMIC DNA]</scope>
    <source>
        <strain evidence="6">PC15</strain>
    </source>
</reference>
<dbReference type="GO" id="GO:0003838">
    <property type="term" value="F:sterol 24-C-methyltransferase activity"/>
    <property type="evidence" value="ECO:0007669"/>
    <property type="project" value="TreeGrafter"/>
</dbReference>
<dbReference type="HOGENOM" id="CLU_039068_5_3_1"/>
<dbReference type="InterPro" id="IPR030384">
    <property type="entry name" value="MeTrfase_SMT"/>
</dbReference>
<keyword evidence="3" id="KW-0489">Methyltransferase</keyword>
<dbReference type="InterPro" id="IPR050447">
    <property type="entry name" value="Erg6_SMT_methyltransf"/>
</dbReference>
<dbReference type="GO" id="GO:0005783">
    <property type="term" value="C:endoplasmic reticulum"/>
    <property type="evidence" value="ECO:0007669"/>
    <property type="project" value="TreeGrafter"/>
</dbReference>